<evidence type="ECO:0000256" key="5">
    <source>
        <dbReference type="ARBA" id="ARBA00022692"/>
    </source>
</evidence>
<organism evidence="9 10">
    <name type="scientific">Sinanodonta woodiana</name>
    <name type="common">Chinese pond mussel</name>
    <name type="synonym">Anodonta woodiana</name>
    <dbReference type="NCBI Taxonomy" id="1069815"/>
    <lineage>
        <taxon>Eukaryota</taxon>
        <taxon>Metazoa</taxon>
        <taxon>Spiralia</taxon>
        <taxon>Lophotrochozoa</taxon>
        <taxon>Mollusca</taxon>
        <taxon>Bivalvia</taxon>
        <taxon>Autobranchia</taxon>
        <taxon>Heteroconchia</taxon>
        <taxon>Palaeoheterodonta</taxon>
        <taxon>Unionida</taxon>
        <taxon>Unionoidea</taxon>
        <taxon>Unionidae</taxon>
        <taxon>Unioninae</taxon>
        <taxon>Sinanodonta</taxon>
    </lineage>
</organism>
<dbReference type="Pfam" id="PF01697">
    <property type="entry name" value="Glyco_transf_92"/>
    <property type="match status" value="1"/>
</dbReference>
<keyword evidence="7 8" id="KW-0472">Membrane</keyword>
<keyword evidence="6 8" id="KW-1133">Transmembrane helix</keyword>
<keyword evidence="3 8" id="KW-0328">Glycosyltransferase</keyword>
<dbReference type="PANTHER" id="PTHR21461:SF69">
    <property type="entry name" value="GLYCOSYLTRANSFERASE FAMILY 92 PROTEIN"/>
    <property type="match status" value="1"/>
</dbReference>
<dbReference type="EC" id="2.4.1.-" evidence="8"/>
<evidence type="ECO:0000256" key="3">
    <source>
        <dbReference type="ARBA" id="ARBA00022676"/>
    </source>
</evidence>
<name>A0ABD3TXC9_SINWO</name>
<evidence type="ECO:0000313" key="9">
    <source>
        <dbReference type="EMBL" id="KAL3841809.1"/>
    </source>
</evidence>
<evidence type="ECO:0000313" key="10">
    <source>
        <dbReference type="Proteomes" id="UP001634394"/>
    </source>
</evidence>
<dbReference type="GO" id="GO:0016757">
    <property type="term" value="F:glycosyltransferase activity"/>
    <property type="evidence" value="ECO:0007669"/>
    <property type="project" value="UniProtKB-UniRule"/>
</dbReference>
<dbReference type="GO" id="GO:0016020">
    <property type="term" value="C:membrane"/>
    <property type="evidence" value="ECO:0007669"/>
    <property type="project" value="UniProtKB-SubCell"/>
</dbReference>
<protein>
    <recommendedName>
        <fullName evidence="8">Glycosyltransferase family 92 protein</fullName>
        <ecNumber evidence="8">2.4.1.-</ecNumber>
    </recommendedName>
</protein>
<evidence type="ECO:0000256" key="2">
    <source>
        <dbReference type="ARBA" id="ARBA00007647"/>
    </source>
</evidence>
<dbReference type="EMBL" id="JBJQND010000017">
    <property type="protein sequence ID" value="KAL3841809.1"/>
    <property type="molecule type" value="Genomic_DNA"/>
</dbReference>
<dbReference type="Proteomes" id="UP001634394">
    <property type="component" value="Unassembled WGS sequence"/>
</dbReference>
<evidence type="ECO:0000256" key="4">
    <source>
        <dbReference type="ARBA" id="ARBA00022679"/>
    </source>
</evidence>
<evidence type="ECO:0000256" key="6">
    <source>
        <dbReference type="ARBA" id="ARBA00022989"/>
    </source>
</evidence>
<reference evidence="9 10" key="1">
    <citation type="submission" date="2024-11" db="EMBL/GenBank/DDBJ databases">
        <title>Chromosome-level genome assembly of the freshwater bivalve Anodonta woodiana.</title>
        <authorList>
            <person name="Chen X."/>
        </authorList>
    </citation>
    <scope>NUCLEOTIDE SEQUENCE [LARGE SCALE GENOMIC DNA]</scope>
    <source>
        <strain evidence="9">MN2024</strain>
        <tissue evidence="9">Gills</tissue>
    </source>
</reference>
<dbReference type="InterPro" id="IPR008166">
    <property type="entry name" value="Glyco_transf_92"/>
</dbReference>
<proteinExistence type="inferred from homology"/>
<dbReference type="PANTHER" id="PTHR21461">
    <property type="entry name" value="GLYCOSYLTRANSFERASE FAMILY 92 PROTEIN"/>
    <property type="match status" value="1"/>
</dbReference>
<keyword evidence="4 8" id="KW-0808">Transferase</keyword>
<comment type="subcellular location">
    <subcellularLocation>
        <location evidence="1">Membrane</location>
        <topology evidence="1">Single-pass membrane protein</topology>
    </subcellularLocation>
</comment>
<evidence type="ECO:0000256" key="8">
    <source>
        <dbReference type="RuleBase" id="RU366017"/>
    </source>
</evidence>
<feature type="transmembrane region" description="Helical" evidence="8">
    <location>
        <begin position="6"/>
        <end position="28"/>
    </location>
</feature>
<gene>
    <name evidence="9" type="ORF">ACJMK2_019910</name>
</gene>
<evidence type="ECO:0000256" key="1">
    <source>
        <dbReference type="ARBA" id="ARBA00004167"/>
    </source>
</evidence>
<accession>A0ABD3TXC9</accession>
<keyword evidence="5 8" id="KW-0812">Transmembrane</keyword>
<sequence>MIYKRILWLLAISCVLVLTFMLYSSFVLTMKKQRLFNAFEMVQTRNAYLDQSTTGRLFEKHMTVNLTEVIEYFMKFKGGKDIYTRVMHADIFIYSVIGLNNSEIKNESTAPWSNFGLIAWKHSQVPDTNMSCCFLYDNGIVLNSKLRKSSTYIKAKIQSFRFECVNPNQLLKPKGVTLIVKNYPCTSDISTYVAPVFPYRPPGNNTIALCAKVAFGNLNAALTVEWLEYNKNMGVDKIAVFVSNLSSTTSGIFQHYQKLGFLEVHPFDLPMLGTINRKLGQKSGQGWSDEQIPVYDCMDRLAGYSIVGVVDFDEFIFPLQDKDFKQFVNRLRKTYPDVSLFTFFVDVYVMDWGKTNDNETLMITQFKNRTRTMQDRVKNILIPEWIETGSVSTHNAAPRKGHRRMWIPKTLAVLKHFRSCRSEWGNRCHDITHFPRFTDDSLVKRLIETKTDTNVSLYNHILKVKKDLKLIS</sequence>
<comment type="caution">
    <text evidence="9">The sequence shown here is derived from an EMBL/GenBank/DDBJ whole genome shotgun (WGS) entry which is preliminary data.</text>
</comment>
<evidence type="ECO:0000256" key="7">
    <source>
        <dbReference type="ARBA" id="ARBA00023136"/>
    </source>
</evidence>
<comment type="similarity">
    <text evidence="2 8">Belongs to the glycosyltransferase 92 family.</text>
</comment>
<dbReference type="AlphaFoldDB" id="A0ABD3TXC9"/>
<keyword evidence="10" id="KW-1185">Reference proteome</keyword>